<feature type="transmembrane region" description="Helical" evidence="1">
    <location>
        <begin position="20"/>
        <end position="40"/>
    </location>
</feature>
<accession>A0A1M6HEE2</accession>
<keyword evidence="1" id="KW-1133">Transmembrane helix</keyword>
<evidence type="ECO:0008006" key="4">
    <source>
        <dbReference type="Google" id="ProtNLM"/>
    </source>
</evidence>
<sequence length="85" mass="9062">MTDPQDPAARARAAAGRRAALLLAGTGLGWLALNVIGGILSWPPRLLGLVDLFALAGFGLALWMTYQVWRAGRAGRPKPGRPDER</sequence>
<keyword evidence="3" id="KW-1185">Reference proteome</keyword>
<evidence type="ECO:0000256" key="1">
    <source>
        <dbReference type="SAM" id="Phobius"/>
    </source>
</evidence>
<dbReference type="EMBL" id="FQYO01000006">
    <property type="protein sequence ID" value="SHJ20555.1"/>
    <property type="molecule type" value="Genomic_DNA"/>
</dbReference>
<keyword evidence="1" id="KW-0472">Membrane</keyword>
<gene>
    <name evidence="2" type="ORF">SAMN05444417_3189</name>
</gene>
<evidence type="ECO:0000313" key="2">
    <source>
        <dbReference type="EMBL" id="SHJ20555.1"/>
    </source>
</evidence>
<dbReference type="STRING" id="1447782.SAMN05444417_3189"/>
<feature type="transmembrane region" description="Helical" evidence="1">
    <location>
        <begin position="46"/>
        <end position="66"/>
    </location>
</feature>
<evidence type="ECO:0000313" key="3">
    <source>
        <dbReference type="Proteomes" id="UP000184292"/>
    </source>
</evidence>
<keyword evidence="1" id="KW-0812">Transmembrane</keyword>
<dbReference type="InterPro" id="IPR020308">
    <property type="entry name" value="Uncharacterised_Ynq1"/>
</dbReference>
<dbReference type="Proteomes" id="UP000184292">
    <property type="component" value="Unassembled WGS sequence"/>
</dbReference>
<proteinExistence type="predicted"/>
<protein>
    <recommendedName>
        <fullName evidence="4">DUF5337 domain-containing protein</fullName>
    </recommendedName>
</protein>
<dbReference type="RefSeq" id="WP_073333399.1">
    <property type="nucleotide sequence ID" value="NZ_FQYO01000006.1"/>
</dbReference>
<reference evidence="2 3" key="1">
    <citation type="submission" date="2016-11" db="EMBL/GenBank/DDBJ databases">
        <authorList>
            <person name="Jaros S."/>
            <person name="Januszkiewicz K."/>
            <person name="Wedrychowicz H."/>
        </authorList>
    </citation>
    <scope>NUCLEOTIDE SEQUENCE [LARGE SCALE GENOMIC DNA]</scope>
    <source>
        <strain evidence="2 3">DSM 100565</strain>
    </source>
</reference>
<dbReference type="AlphaFoldDB" id="A0A1M6HEE2"/>
<organism evidence="2 3">
    <name type="scientific">Wenxinia saemankumensis</name>
    <dbReference type="NCBI Taxonomy" id="1447782"/>
    <lineage>
        <taxon>Bacteria</taxon>
        <taxon>Pseudomonadati</taxon>
        <taxon>Pseudomonadota</taxon>
        <taxon>Alphaproteobacteria</taxon>
        <taxon>Rhodobacterales</taxon>
        <taxon>Roseobacteraceae</taxon>
        <taxon>Wenxinia</taxon>
    </lineage>
</organism>
<dbReference type="Pfam" id="PF17272">
    <property type="entry name" value="DUF5337"/>
    <property type="match status" value="1"/>
</dbReference>
<name>A0A1M6HEE2_9RHOB</name>